<dbReference type="eggNOG" id="COG1545">
    <property type="taxonomic scope" value="Bacteria"/>
</dbReference>
<dbReference type="InterPro" id="IPR012340">
    <property type="entry name" value="NA-bd_OB-fold"/>
</dbReference>
<keyword evidence="3" id="KW-1185">Reference proteome</keyword>
<evidence type="ECO:0000313" key="3">
    <source>
        <dbReference type="Proteomes" id="UP000015351"/>
    </source>
</evidence>
<sequence length="126" mass="13443">MTQNDASQAGPQATYEAFLEQGRFMIQRAKSTGEYVFFPRISTPTGATDLEWVAPAGTGTVYAITVNRSRSGSTNVALIELDEGVRMMSTLPEVETAPIGARVAARIEEAETGNRVVFDLVEGGAA</sequence>
<gene>
    <name evidence="2" type="ORF">thalar_02822</name>
</gene>
<dbReference type="PANTHER" id="PTHR34075:SF5">
    <property type="entry name" value="BLR3430 PROTEIN"/>
    <property type="match status" value="1"/>
</dbReference>
<name>S9QC09_9RHOB</name>
<dbReference type="HOGENOM" id="CLU_119412_1_2_5"/>
<dbReference type="SUPFAM" id="SSF50249">
    <property type="entry name" value="Nucleic acid-binding proteins"/>
    <property type="match status" value="1"/>
</dbReference>
<dbReference type="PATRIC" id="fig|1123360.3.peg.2798"/>
<comment type="caution">
    <text evidence="2">The sequence shown here is derived from an EMBL/GenBank/DDBJ whole genome shotgun (WGS) entry which is preliminary data.</text>
</comment>
<dbReference type="Pfam" id="PF01796">
    <property type="entry name" value="OB_ChsH2_C"/>
    <property type="match status" value="1"/>
</dbReference>
<reference evidence="3" key="1">
    <citation type="journal article" date="2013" name="Stand. Genomic Sci.">
        <title>Genome sequence of the Litoreibacter arenae type strain (DSM 19593(T)), a member of the Roseobacter clade isolated from sea sand.</title>
        <authorList>
            <person name="Riedel T."/>
            <person name="Fiebig A."/>
            <person name="Petersen J."/>
            <person name="Gronow S."/>
            <person name="Kyrpides N.C."/>
            <person name="Goker M."/>
            <person name="Klenk H.P."/>
        </authorList>
    </citation>
    <scope>NUCLEOTIDE SEQUENCE [LARGE SCALE GENOMIC DNA]</scope>
    <source>
        <strain evidence="3">DSM 19593</strain>
    </source>
</reference>
<dbReference type="STRING" id="1123360.thalar_02822"/>
<dbReference type="Proteomes" id="UP000015351">
    <property type="component" value="Unassembled WGS sequence"/>
</dbReference>
<dbReference type="InterPro" id="IPR052513">
    <property type="entry name" value="Thioester_dehydratase-like"/>
</dbReference>
<evidence type="ECO:0000259" key="1">
    <source>
        <dbReference type="Pfam" id="PF01796"/>
    </source>
</evidence>
<accession>S9QC09</accession>
<organism evidence="2 3">
    <name type="scientific">Litoreibacter arenae DSM 19593</name>
    <dbReference type="NCBI Taxonomy" id="1123360"/>
    <lineage>
        <taxon>Bacteria</taxon>
        <taxon>Pseudomonadati</taxon>
        <taxon>Pseudomonadota</taxon>
        <taxon>Alphaproteobacteria</taxon>
        <taxon>Rhodobacterales</taxon>
        <taxon>Roseobacteraceae</taxon>
        <taxon>Litoreibacter</taxon>
    </lineage>
</organism>
<dbReference type="OrthoDB" id="3182121at2"/>
<dbReference type="EMBL" id="AONI01000015">
    <property type="protein sequence ID" value="EPX77103.1"/>
    <property type="molecule type" value="Genomic_DNA"/>
</dbReference>
<dbReference type="InterPro" id="IPR002878">
    <property type="entry name" value="ChsH2_C"/>
</dbReference>
<dbReference type="AlphaFoldDB" id="S9QC09"/>
<dbReference type="PANTHER" id="PTHR34075">
    <property type="entry name" value="BLR3430 PROTEIN"/>
    <property type="match status" value="1"/>
</dbReference>
<feature type="domain" description="ChsH2 C-terminal OB-fold" evidence="1">
    <location>
        <begin position="52"/>
        <end position="107"/>
    </location>
</feature>
<proteinExistence type="predicted"/>
<evidence type="ECO:0000313" key="2">
    <source>
        <dbReference type="EMBL" id="EPX77103.1"/>
    </source>
</evidence>
<dbReference type="RefSeq" id="WP_021102174.1">
    <property type="nucleotide sequence ID" value="NZ_KE557314.1"/>
</dbReference>
<protein>
    <recommendedName>
        <fullName evidence="1">ChsH2 C-terminal OB-fold domain-containing protein</fullName>
    </recommendedName>
</protein>